<dbReference type="VEuPathDB" id="FungiDB:sscle_06g049610"/>
<dbReference type="AlphaFoldDB" id="A0A1D9Q5I8"/>
<accession>A0A1D9Q5I8</accession>
<evidence type="ECO:0000313" key="2">
    <source>
        <dbReference type="Proteomes" id="UP000177798"/>
    </source>
</evidence>
<protein>
    <submittedName>
        <fullName evidence="1">Uncharacterized protein</fullName>
    </submittedName>
</protein>
<dbReference type="OrthoDB" id="4686811at2759"/>
<dbReference type="EMBL" id="CP017819">
    <property type="protein sequence ID" value="APA10191.1"/>
    <property type="molecule type" value="Genomic_DNA"/>
</dbReference>
<proteinExistence type="predicted"/>
<dbReference type="Proteomes" id="UP000177798">
    <property type="component" value="Chromosome 6"/>
</dbReference>
<gene>
    <name evidence="1" type="ORF">sscle_06g049610</name>
</gene>
<evidence type="ECO:0000313" key="1">
    <source>
        <dbReference type="EMBL" id="APA10191.1"/>
    </source>
</evidence>
<sequence>MQTRAGSAALIGTVFSDHARIVTLLQESGALLLFKVNLEACEDGAGYNDNDSISSLNKRSYVTSNVFGKASVPGGPRRKFLQLQTLLKTPIYGAKKLVLNSRPYWPGLKSLKEDGLEKLALIVGFTLLKDECSSTALKYIPAASFPKTSFQVEHIREVNMLDQFTRSLLTGVKVSGERMKHTFDPLAIVAGWHKYYDSSTTSTTQTYIRGSFTQAGQELSKEMSYASQYIPELKNIDLAWAEWEPDFYAAAASHATNWLASRSGLIQQKFSSTGSLSNPAAVRLVLEVALLVAQSHRIKSPVAP</sequence>
<organism evidence="1 2">
    <name type="scientific">Sclerotinia sclerotiorum (strain ATCC 18683 / 1980 / Ss-1)</name>
    <name type="common">White mold</name>
    <name type="synonym">Whetzelinia sclerotiorum</name>
    <dbReference type="NCBI Taxonomy" id="665079"/>
    <lineage>
        <taxon>Eukaryota</taxon>
        <taxon>Fungi</taxon>
        <taxon>Dikarya</taxon>
        <taxon>Ascomycota</taxon>
        <taxon>Pezizomycotina</taxon>
        <taxon>Leotiomycetes</taxon>
        <taxon>Helotiales</taxon>
        <taxon>Sclerotiniaceae</taxon>
        <taxon>Sclerotinia</taxon>
    </lineage>
</organism>
<name>A0A1D9Q5I8_SCLS1</name>
<reference evidence="2" key="1">
    <citation type="journal article" date="2017" name="Genome Biol. Evol.">
        <title>The complete genome sequence of the phytopathogenic fungus Sclerotinia sclerotiorum reveals insights into the genome architecture of broad host range pathogens.</title>
        <authorList>
            <person name="Derbyshire M."/>
            <person name="Denton-Giles M."/>
            <person name="Hegedus D."/>
            <person name="Seifbarghy S."/>
            <person name="Rollins J."/>
            <person name="van Kan J."/>
            <person name="Seidl M.F."/>
            <person name="Faino L."/>
            <person name="Mbengue M."/>
            <person name="Navaud O."/>
            <person name="Raffaele S."/>
            <person name="Hammond-Kosack K."/>
            <person name="Heard S."/>
            <person name="Oliver R."/>
        </authorList>
    </citation>
    <scope>NUCLEOTIDE SEQUENCE [LARGE SCALE GENOMIC DNA]</scope>
    <source>
        <strain evidence="2">ATCC 18683 / 1980 / Ss-1</strain>
    </source>
</reference>